<organism evidence="1 2">
    <name type="scientific">Bifidobacterium xylocopae</name>
    <dbReference type="NCBI Taxonomy" id="2493119"/>
    <lineage>
        <taxon>Bacteria</taxon>
        <taxon>Bacillati</taxon>
        <taxon>Actinomycetota</taxon>
        <taxon>Actinomycetes</taxon>
        <taxon>Bifidobacteriales</taxon>
        <taxon>Bifidobacteriaceae</taxon>
        <taxon>Bifidobacterium</taxon>
    </lineage>
</organism>
<dbReference type="OrthoDB" id="5387164at2"/>
<reference evidence="1 2" key="1">
    <citation type="submission" date="2017-10" db="EMBL/GenBank/DDBJ databases">
        <title>Bifidobacterium xylocopum sp. nov. and Bifidobacterium aemilianum sp. nov., from the carpenter bee (Xylocopa violacea) digestive tract.</title>
        <authorList>
            <person name="Alberoni D."/>
            <person name="Baffoni L."/>
            <person name="Di Gioia D."/>
            <person name="Gaggia F."/>
            <person name="Biavati B."/>
        </authorList>
    </citation>
    <scope>NUCLEOTIDE SEQUENCE [LARGE SCALE GENOMIC DNA]</scope>
    <source>
        <strain evidence="1 2">XV2</strain>
    </source>
</reference>
<dbReference type="RefSeq" id="WP_113852986.1">
    <property type="nucleotide sequence ID" value="NZ_PDCH01000002.1"/>
</dbReference>
<protein>
    <recommendedName>
        <fullName evidence="3">DUF4125 domain-containing protein</fullName>
    </recommendedName>
</protein>
<dbReference type="Pfam" id="PF13526">
    <property type="entry name" value="DUF4125"/>
    <property type="match status" value="1"/>
</dbReference>
<proteinExistence type="predicted"/>
<accession>A0A366KGS6</accession>
<comment type="caution">
    <text evidence="1">The sequence shown here is derived from an EMBL/GenBank/DDBJ whole genome shotgun (WGS) entry which is preliminary data.</text>
</comment>
<evidence type="ECO:0008006" key="3">
    <source>
        <dbReference type="Google" id="ProtNLM"/>
    </source>
</evidence>
<dbReference type="AlphaFoldDB" id="A0A366KGS6"/>
<evidence type="ECO:0000313" key="1">
    <source>
        <dbReference type="EMBL" id="RBP99891.1"/>
    </source>
</evidence>
<evidence type="ECO:0000313" key="2">
    <source>
        <dbReference type="Proteomes" id="UP000252345"/>
    </source>
</evidence>
<dbReference type="EMBL" id="PDCH01000002">
    <property type="protein sequence ID" value="RBP99891.1"/>
    <property type="molecule type" value="Genomic_DNA"/>
</dbReference>
<dbReference type="InterPro" id="IPR025191">
    <property type="entry name" value="DUF4125"/>
</dbReference>
<sequence length="218" mass="25270">MNGPIAATKADDELRERIVKHEWDQFQQVDNEGGRANCQGNWPTFHHMRFSQFSVWPHDLLASYADDLDAADRAGRNLLTEKYGRMMESTAPEVYRRDIAPYMPRLGLERQERQERIIRQQVAWAKDFRERYPRLGQEMRILRTADDTAQDTSFETYLRGELSTYSPKTLGLYETLVLVLATQRRNLTEETLLATVRLAGYGNLEEAEAAQKDPLSQD</sequence>
<dbReference type="Proteomes" id="UP000252345">
    <property type="component" value="Unassembled WGS sequence"/>
</dbReference>
<gene>
    <name evidence="1" type="ORF">CRD59_01685</name>
</gene>
<keyword evidence="2" id="KW-1185">Reference proteome</keyword>
<name>A0A366KGS6_9BIFI</name>